<dbReference type="InterPro" id="IPR019885">
    <property type="entry name" value="Tscrpt_reg_HTH_AsnC-type_CS"/>
</dbReference>
<keyword evidence="2" id="KW-0238">DNA-binding</keyword>
<dbReference type="Gene3D" id="1.10.10.10">
    <property type="entry name" value="Winged helix-like DNA-binding domain superfamily/Winged helix DNA-binding domain"/>
    <property type="match status" value="2"/>
</dbReference>
<dbReference type="Proteomes" id="UP001170379">
    <property type="component" value="Unassembled WGS sequence"/>
</dbReference>
<evidence type="ECO:0000256" key="2">
    <source>
        <dbReference type="ARBA" id="ARBA00023125"/>
    </source>
</evidence>
<evidence type="ECO:0000256" key="1">
    <source>
        <dbReference type="ARBA" id="ARBA00023015"/>
    </source>
</evidence>
<dbReference type="PRINTS" id="PR00033">
    <property type="entry name" value="HTHASNC"/>
</dbReference>
<dbReference type="SUPFAM" id="SSF54909">
    <property type="entry name" value="Dimeric alpha+beta barrel"/>
    <property type="match status" value="2"/>
</dbReference>
<dbReference type="PANTHER" id="PTHR30154:SF34">
    <property type="entry name" value="TRANSCRIPTIONAL REGULATOR AZLB"/>
    <property type="match status" value="1"/>
</dbReference>
<keyword evidence="1" id="KW-0805">Transcription regulation</keyword>
<dbReference type="InterPro" id="IPR036390">
    <property type="entry name" value="WH_DNA-bd_sf"/>
</dbReference>
<name>A0ABT7C985_9MICO</name>
<comment type="caution">
    <text evidence="5">The sequence shown here is derived from an EMBL/GenBank/DDBJ whole genome shotgun (WGS) entry which is preliminary data.</text>
</comment>
<dbReference type="PROSITE" id="PS50956">
    <property type="entry name" value="HTH_ASNC_2"/>
    <property type="match status" value="1"/>
</dbReference>
<evidence type="ECO:0000313" key="6">
    <source>
        <dbReference type="Proteomes" id="UP001170379"/>
    </source>
</evidence>
<dbReference type="PANTHER" id="PTHR30154">
    <property type="entry name" value="LEUCINE-RESPONSIVE REGULATORY PROTEIN"/>
    <property type="match status" value="1"/>
</dbReference>
<proteinExistence type="predicted"/>
<dbReference type="EMBL" id="PXVD01000014">
    <property type="protein sequence ID" value="MDJ1371655.1"/>
    <property type="molecule type" value="Genomic_DNA"/>
</dbReference>
<protein>
    <submittedName>
        <fullName evidence="5">Lrp/AsnC family transcriptional regulator</fullName>
    </submittedName>
</protein>
<dbReference type="PROSITE" id="PS00519">
    <property type="entry name" value="HTH_ASNC_1"/>
    <property type="match status" value="1"/>
</dbReference>
<dbReference type="InterPro" id="IPR019887">
    <property type="entry name" value="Tscrpt_reg_AsnC/Lrp_C"/>
</dbReference>
<evidence type="ECO:0000256" key="3">
    <source>
        <dbReference type="ARBA" id="ARBA00023163"/>
    </source>
</evidence>
<evidence type="ECO:0000313" key="5">
    <source>
        <dbReference type="EMBL" id="MDJ1371655.1"/>
    </source>
</evidence>
<evidence type="ECO:0000259" key="4">
    <source>
        <dbReference type="PROSITE" id="PS50956"/>
    </source>
</evidence>
<dbReference type="SUPFAM" id="SSF46785">
    <property type="entry name" value="Winged helix' DNA-binding domain"/>
    <property type="match status" value="1"/>
</dbReference>
<dbReference type="Pfam" id="PF13404">
    <property type="entry name" value="HTH_AsnC-type"/>
    <property type="match status" value="1"/>
</dbReference>
<sequence>MSRFRVDIDEPLISALQTEPRASVLSLARTIGFPRALISTRLQALLDEEFIRIVSVVHPQLTGLTLLAHVSVSTDDIVGPVAEFAARIPETVFVASVAGEHDLIIEMRVRDRDHLRAVLTQIRIRPDVANTDTLVFAQVYKGYFEHDALTPIHLDALDQRLLHELETDGRKSWQELAEVVGLSPSAVRTRVRRMLEAGAAQIVLLRERDSQGSAITCGVGLSLRDSAAVVLPRLSDEPFVEFAVSTIGRYDALLTLRAVTPRALHEAIESVRAHPEIIGLELWAHLHTIKENFARRID</sequence>
<dbReference type="Gene3D" id="3.30.70.920">
    <property type="match status" value="2"/>
</dbReference>
<dbReference type="RefSeq" id="WP_026936964.1">
    <property type="nucleotide sequence ID" value="NZ_CP028426.1"/>
</dbReference>
<dbReference type="InterPro" id="IPR019888">
    <property type="entry name" value="Tscrpt_reg_AsnC-like"/>
</dbReference>
<accession>A0ABT7C985</accession>
<feature type="domain" description="HTH asnC-type" evidence="4">
    <location>
        <begin position="154"/>
        <end position="198"/>
    </location>
</feature>
<reference evidence="5" key="2">
    <citation type="journal article" date="2022" name="Sci. Rep.">
        <title>In silico prediction of the enzymes involved in the degradation of the herbicide molinate by Gulosibacter molinativorax ON4T.</title>
        <authorList>
            <person name="Lopes A.R."/>
            <person name="Bunin E."/>
            <person name="Viana A.T."/>
            <person name="Froufe H."/>
            <person name="Munoz-Merida A."/>
            <person name="Pinho D."/>
            <person name="Figueiredo J."/>
            <person name="Barroso C."/>
            <person name="Vaz-Moreira I."/>
            <person name="Bellanger X."/>
            <person name="Egas C."/>
            <person name="Nunes O.C."/>
        </authorList>
    </citation>
    <scope>NUCLEOTIDE SEQUENCE</scope>
    <source>
        <strain evidence="5">ON4</strain>
    </source>
</reference>
<keyword evidence="6" id="KW-1185">Reference proteome</keyword>
<keyword evidence="3" id="KW-0804">Transcription</keyword>
<dbReference type="Pfam" id="PF01037">
    <property type="entry name" value="AsnC_trans_reg"/>
    <property type="match status" value="1"/>
</dbReference>
<gene>
    <name evidence="5" type="ORF">C7K25_09790</name>
</gene>
<dbReference type="InterPro" id="IPR011008">
    <property type="entry name" value="Dimeric_a/b-barrel"/>
</dbReference>
<organism evidence="5 6">
    <name type="scientific">Gulosibacter molinativorax</name>
    <dbReference type="NCBI Taxonomy" id="256821"/>
    <lineage>
        <taxon>Bacteria</taxon>
        <taxon>Bacillati</taxon>
        <taxon>Actinomycetota</taxon>
        <taxon>Actinomycetes</taxon>
        <taxon>Micrococcales</taxon>
        <taxon>Microbacteriaceae</taxon>
        <taxon>Gulosibacter</taxon>
    </lineage>
</organism>
<dbReference type="InterPro" id="IPR036388">
    <property type="entry name" value="WH-like_DNA-bd_sf"/>
</dbReference>
<dbReference type="SMART" id="SM00344">
    <property type="entry name" value="HTH_ASNC"/>
    <property type="match status" value="2"/>
</dbReference>
<dbReference type="InterPro" id="IPR000485">
    <property type="entry name" value="AsnC-type_HTH_dom"/>
</dbReference>
<reference evidence="5" key="1">
    <citation type="submission" date="2018-03" db="EMBL/GenBank/DDBJ databases">
        <authorList>
            <person name="Nunes O.C."/>
            <person name="Lopes A.R."/>
            <person name="Froufe H."/>
            <person name="Munoz-Merida A."/>
            <person name="Barroso C."/>
            <person name="Egas C."/>
        </authorList>
    </citation>
    <scope>NUCLEOTIDE SEQUENCE</scope>
    <source>
        <strain evidence="5">ON4</strain>
    </source>
</reference>